<evidence type="ECO:0000313" key="3">
    <source>
        <dbReference type="EMBL" id="QLY40408.1"/>
    </source>
</evidence>
<feature type="transmembrane region" description="Helical" evidence="2">
    <location>
        <begin position="7"/>
        <end position="26"/>
    </location>
</feature>
<proteinExistence type="predicted"/>
<keyword evidence="2" id="KW-0472">Membrane</keyword>
<evidence type="ECO:0008006" key="5">
    <source>
        <dbReference type="Google" id="ProtNLM"/>
    </source>
</evidence>
<reference evidence="3 4" key="1">
    <citation type="submission" date="2020-04" db="EMBL/GenBank/DDBJ databases">
        <authorList>
            <person name="Zheng R.K."/>
            <person name="Sun C.M."/>
        </authorList>
    </citation>
    <scope>NUCLEOTIDE SEQUENCE [LARGE SCALE GENOMIC DNA]</scope>
    <source>
        <strain evidence="4">zrk29</strain>
    </source>
</reference>
<protein>
    <recommendedName>
        <fullName evidence="5">Tetratricopeptide repeat protein</fullName>
    </recommendedName>
</protein>
<keyword evidence="2" id="KW-1133">Transmembrane helix</keyword>
<dbReference type="AlphaFoldDB" id="A0A7L6N588"/>
<sequence length="301" mass="35513">MNKKEFYATIIIYAVLAFALMVTNYFLEYMDWLLAFAIILVGYMYFRYKLTSPMQKFVNKFNMLMDYDLDIESAIEMALNHVENAPTKSLKGIFLLHLGMAYYNNGEYDKAIQTFNQIELQRMNTVYHVLIFAHQAYAYNELGNQEGFDLALERINNVKPKIHKKFYAYATSYERLLTAIKNIEEDPEEYKNVIEAHLSQHNGYISQRLIYHYRMAHYYKVIGDTHEMDIHLAKVLANGKSHFTAKEAQSMFKNSVNIEDYVFTEDDFNEQEPVQEENLDQIQDIEDADVFDQEDENETEK</sequence>
<evidence type="ECO:0000256" key="1">
    <source>
        <dbReference type="SAM" id="MobiDB-lite"/>
    </source>
</evidence>
<dbReference type="Proteomes" id="UP000512167">
    <property type="component" value="Chromosome"/>
</dbReference>
<accession>A0A7L6N588</accession>
<dbReference type="EMBL" id="CP051151">
    <property type="protein sequence ID" value="QLY40408.1"/>
    <property type="molecule type" value="Genomic_DNA"/>
</dbReference>
<keyword evidence="4" id="KW-1185">Reference proteome</keyword>
<dbReference type="SUPFAM" id="SSF48452">
    <property type="entry name" value="TPR-like"/>
    <property type="match status" value="1"/>
</dbReference>
<evidence type="ECO:0000256" key="2">
    <source>
        <dbReference type="SAM" id="Phobius"/>
    </source>
</evidence>
<feature type="region of interest" description="Disordered" evidence="1">
    <location>
        <begin position="269"/>
        <end position="301"/>
    </location>
</feature>
<feature type="transmembrane region" description="Helical" evidence="2">
    <location>
        <begin position="32"/>
        <end position="48"/>
    </location>
</feature>
<dbReference type="KEGG" id="tbk:HF295_05910"/>
<organism evidence="3 4">
    <name type="scientific">Hujiaoplasma nucleasis</name>
    <dbReference type="NCBI Taxonomy" id="2725268"/>
    <lineage>
        <taxon>Bacteria</taxon>
        <taxon>Bacillati</taxon>
        <taxon>Mycoplasmatota</taxon>
        <taxon>Mollicutes</taxon>
        <taxon>Candidatus Izemoplasmatales</taxon>
        <taxon>Hujiaoplasmataceae</taxon>
        <taxon>Hujiaoplasma</taxon>
    </lineage>
</organism>
<gene>
    <name evidence="3" type="ORF">HF295_05910</name>
</gene>
<name>A0A7L6N588_9MOLU</name>
<dbReference type="RefSeq" id="WP_312031243.1">
    <property type="nucleotide sequence ID" value="NZ_CP051151.1"/>
</dbReference>
<keyword evidence="2" id="KW-0812">Transmembrane</keyword>
<dbReference type="InterPro" id="IPR011990">
    <property type="entry name" value="TPR-like_helical_dom_sf"/>
</dbReference>
<evidence type="ECO:0000313" key="4">
    <source>
        <dbReference type="Proteomes" id="UP000512167"/>
    </source>
</evidence>
<dbReference type="Gene3D" id="1.25.40.10">
    <property type="entry name" value="Tetratricopeptide repeat domain"/>
    <property type="match status" value="1"/>
</dbReference>